<comment type="caution">
    <text evidence="1">The sequence shown here is derived from an EMBL/GenBank/DDBJ whole genome shotgun (WGS) entry which is preliminary data.</text>
</comment>
<proteinExistence type="predicted"/>
<dbReference type="Proteomes" id="UP000051217">
    <property type="component" value="Unassembled WGS sequence"/>
</dbReference>
<protein>
    <submittedName>
        <fullName evidence="1">Uncharacterized protein</fullName>
    </submittedName>
</protein>
<dbReference type="InterPro" id="IPR007554">
    <property type="entry name" value="Glycerophosphate_synth"/>
</dbReference>
<name>A0ABR5PI95_9LACO</name>
<dbReference type="InterPro" id="IPR051612">
    <property type="entry name" value="Teichoic_Acid_Biosynth"/>
</dbReference>
<dbReference type="Gene3D" id="3.40.50.12580">
    <property type="match status" value="1"/>
</dbReference>
<sequence length="88" mass="10115">MAFNKPVIAYVPDLNKYANKPGLTIDYETEFPGTVVKNEEQLVKTLKKGDTDQGKRQRARFAKKMYKFSDGRSTERVVKLIKSIMDNN</sequence>
<dbReference type="PANTHER" id="PTHR37316">
    <property type="entry name" value="TEICHOIC ACID GLYCEROL-PHOSPHATE PRIMASE"/>
    <property type="match status" value="1"/>
</dbReference>
<dbReference type="EMBL" id="AZFI01000174">
    <property type="protein sequence ID" value="KRM23506.1"/>
    <property type="molecule type" value="Genomic_DNA"/>
</dbReference>
<keyword evidence="2" id="KW-1185">Reference proteome</keyword>
<reference evidence="1 2" key="1">
    <citation type="journal article" date="2015" name="Genome Announc.">
        <title>Expanding the biotechnology potential of lactobacilli through comparative genomics of 213 strains and associated genera.</title>
        <authorList>
            <person name="Sun Z."/>
            <person name="Harris H.M."/>
            <person name="McCann A."/>
            <person name="Guo C."/>
            <person name="Argimon S."/>
            <person name="Zhang W."/>
            <person name="Yang X."/>
            <person name="Jeffery I.B."/>
            <person name="Cooney J.C."/>
            <person name="Kagawa T.F."/>
            <person name="Liu W."/>
            <person name="Song Y."/>
            <person name="Salvetti E."/>
            <person name="Wrobel A."/>
            <person name="Rasinkangas P."/>
            <person name="Parkhill J."/>
            <person name="Rea M.C."/>
            <person name="O'Sullivan O."/>
            <person name="Ritari J."/>
            <person name="Douillard F.P."/>
            <person name="Paul Ross R."/>
            <person name="Yang R."/>
            <person name="Briner A.E."/>
            <person name="Felis G.E."/>
            <person name="de Vos W.M."/>
            <person name="Barrangou R."/>
            <person name="Klaenhammer T.R."/>
            <person name="Caufield P.W."/>
            <person name="Cui Y."/>
            <person name="Zhang H."/>
            <person name="O'Toole P.W."/>
        </authorList>
    </citation>
    <scope>NUCLEOTIDE SEQUENCE [LARGE SCALE GENOMIC DNA]</scope>
    <source>
        <strain evidence="1 2">DSM 15836</strain>
    </source>
</reference>
<organism evidence="1 2">
    <name type="scientific">Ligilactobacillus acidipiscis DSM 15836</name>
    <dbReference type="NCBI Taxonomy" id="1423716"/>
    <lineage>
        <taxon>Bacteria</taxon>
        <taxon>Bacillati</taxon>
        <taxon>Bacillota</taxon>
        <taxon>Bacilli</taxon>
        <taxon>Lactobacillales</taxon>
        <taxon>Lactobacillaceae</taxon>
        <taxon>Ligilactobacillus</taxon>
    </lineage>
</organism>
<gene>
    <name evidence="1" type="ORF">FC65_GL000698</name>
</gene>
<evidence type="ECO:0000313" key="2">
    <source>
        <dbReference type="Proteomes" id="UP000051217"/>
    </source>
</evidence>
<dbReference type="InterPro" id="IPR043148">
    <property type="entry name" value="TagF_C"/>
</dbReference>
<dbReference type="SUPFAM" id="SSF53756">
    <property type="entry name" value="UDP-Glycosyltransferase/glycogen phosphorylase"/>
    <property type="match status" value="1"/>
</dbReference>
<dbReference type="Pfam" id="PF04464">
    <property type="entry name" value="Glyphos_transf"/>
    <property type="match status" value="1"/>
</dbReference>
<dbReference type="PANTHER" id="PTHR37316:SF3">
    <property type="entry name" value="TEICHOIC ACID GLYCEROL-PHOSPHATE TRANSFERASE"/>
    <property type="match status" value="1"/>
</dbReference>
<evidence type="ECO:0000313" key="1">
    <source>
        <dbReference type="EMBL" id="KRM23506.1"/>
    </source>
</evidence>
<accession>A0ABR5PI95</accession>